<comment type="similarity">
    <text evidence="9">Belongs to the TatB family.</text>
</comment>
<dbReference type="Pfam" id="PF02416">
    <property type="entry name" value="TatA_B_E"/>
    <property type="match status" value="1"/>
</dbReference>
<dbReference type="HAMAP" id="MF_00237">
    <property type="entry name" value="TatB"/>
    <property type="match status" value="1"/>
</dbReference>
<comment type="subunit">
    <text evidence="9">The Tat system comprises two distinct complexes: a TatABC complex, containing multiple copies of TatA, TatB and TatC subunits, and a separate TatA complex, containing only TatA subunits. Substrates initially bind to the TatABC complex, which probably triggers association of the separate TatA complex to form the active translocon.</text>
</comment>
<comment type="subcellular location">
    <subcellularLocation>
        <location evidence="9">Cell membrane</location>
        <topology evidence="9">Single-pass membrane protein</topology>
    </subcellularLocation>
    <subcellularLocation>
        <location evidence="1">Membrane</location>
        <topology evidence="1">Single-pass membrane protein</topology>
    </subcellularLocation>
</comment>
<keyword evidence="6 9" id="KW-1133">Transmembrane helix</keyword>
<dbReference type="NCBIfam" id="TIGR01410">
    <property type="entry name" value="tatB"/>
    <property type="match status" value="1"/>
</dbReference>
<dbReference type="GO" id="GO:0043953">
    <property type="term" value="P:protein transport by the Tat complex"/>
    <property type="evidence" value="ECO:0007669"/>
    <property type="project" value="UniProtKB-UniRule"/>
</dbReference>
<keyword evidence="4 9" id="KW-0812">Transmembrane</keyword>
<dbReference type="InterPro" id="IPR018448">
    <property type="entry name" value="TatB"/>
</dbReference>
<name>A0A451BJE0_9GAMM</name>
<comment type="function">
    <text evidence="9">Part of the twin-arginine translocation (Tat) system that transports large folded proteins containing a characteristic twin-arginine motif in their signal peptide across membranes. Together with TatC, TatB is part of a receptor directly interacting with Tat signal peptides. TatB may form an oligomeric binding site that transiently accommodates folded Tat precursor proteins before their translocation.</text>
</comment>
<feature type="compositionally biased region" description="Polar residues" evidence="10">
    <location>
        <begin position="112"/>
        <end position="155"/>
    </location>
</feature>
<evidence type="ECO:0000313" key="12">
    <source>
        <dbReference type="EMBL" id="VFK39749.1"/>
    </source>
</evidence>
<evidence type="ECO:0000256" key="9">
    <source>
        <dbReference type="HAMAP-Rule" id="MF_00237"/>
    </source>
</evidence>
<evidence type="ECO:0000256" key="5">
    <source>
        <dbReference type="ARBA" id="ARBA00022927"/>
    </source>
</evidence>
<dbReference type="EMBL" id="CAADFR010000047">
    <property type="protein sequence ID" value="VFK39749.1"/>
    <property type="molecule type" value="Genomic_DNA"/>
</dbReference>
<evidence type="ECO:0000256" key="7">
    <source>
        <dbReference type="ARBA" id="ARBA00023010"/>
    </source>
</evidence>
<evidence type="ECO:0000256" key="11">
    <source>
        <dbReference type="SAM" id="Phobius"/>
    </source>
</evidence>
<dbReference type="EMBL" id="CAADHB010000014">
    <property type="protein sequence ID" value="VFK78420.1"/>
    <property type="molecule type" value="Genomic_DNA"/>
</dbReference>
<protein>
    <recommendedName>
        <fullName evidence="9">Sec-independent protein translocase protein TatB</fullName>
    </recommendedName>
</protein>
<evidence type="ECO:0000256" key="2">
    <source>
        <dbReference type="ARBA" id="ARBA00022448"/>
    </source>
</evidence>
<accession>A0A451BJE0</accession>
<keyword evidence="3 9" id="KW-1003">Cell membrane</keyword>
<dbReference type="EMBL" id="CAADFU010000203">
    <property type="protein sequence ID" value="VFK49620.1"/>
    <property type="molecule type" value="Genomic_DNA"/>
</dbReference>
<evidence type="ECO:0000256" key="1">
    <source>
        <dbReference type="ARBA" id="ARBA00004167"/>
    </source>
</evidence>
<organism evidence="14">
    <name type="scientific">Candidatus Kentrum sp. SD</name>
    <dbReference type="NCBI Taxonomy" id="2126332"/>
    <lineage>
        <taxon>Bacteria</taxon>
        <taxon>Pseudomonadati</taxon>
        <taxon>Pseudomonadota</taxon>
        <taxon>Gammaproteobacteria</taxon>
        <taxon>Candidatus Kentrum</taxon>
    </lineage>
</organism>
<reference evidence="14" key="1">
    <citation type="submission" date="2019-02" db="EMBL/GenBank/DDBJ databases">
        <authorList>
            <person name="Gruber-Vodicka R. H."/>
            <person name="Seah K. B. B."/>
        </authorList>
    </citation>
    <scope>NUCLEOTIDE SEQUENCE</scope>
    <source>
        <strain evidence="14">BECK_S127</strain>
        <strain evidence="13">BECK_S1320</strain>
        <strain evidence="12">BECK_S1321</strain>
    </source>
</reference>
<proteinExistence type="inferred from homology"/>
<dbReference type="AlphaFoldDB" id="A0A451BJE0"/>
<gene>
    <name evidence="9" type="primary">tatB</name>
    <name evidence="14" type="ORF">BECKSD772D_GA0070982_101425</name>
    <name evidence="13" type="ORF">BECKSD772E_GA0070983_12032</name>
    <name evidence="12" type="ORF">BECKSD772F_GA0070984_10478</name>
</gene>
<evidence type="ECO:0000256" key="8">
    <source>
        <dbReference type="ARBA" id="ARBA00023136"/>
    </source>
</evidence>
<dbReference type="InterPro" id="IPR003369">
    <property type="entry name" value="TatA/B/E"/>
</dbReference>
<evidence type="ECO:0000256" key="4">
    <source>
        <dbReference type="ARBA" id="ARBA00022692"/>
    </source>
</evidence>
<dbReference type="GO" id="GO:0033281">
    <property type="term" value="C:TAT protein transport complex"/>
    <property type="evidence" value="ECO:0007669"/>
    <property type="project" value="UniProtKB-UniRule"/>
</dbReference>
<dbReference type="PANTHER" id="PTHR33162">
    <property type="entry name" value="SEC-INDEPENDENT PROTEIN TRANSLOCASE PROTEIN TATA, CHLOROPLASTIC"/>
    <property type="match status" value="1"/>
</dbReference>
<evidence type="ECO:0000256" key="10">
    <source>
        <dbReference type="SAM" id="MobiDB-lite"/>
    </source>
</evidence>
<keyword evidence="7 9" id="KW-0811">Translocation</keyword>
<keyword evidence="8 9" id="KW-0472">Membrane</keyword>
<evidence type="ECO:0000256" key="6">
    <source>
        <dbReference type="ARBA" id="ARBA00022989"/>
    </source>
</evidence>
<feature type="region of interest" description="Disordered" evidence="10">
    <location>
        <begin position="93"/>
        <end position="155"/>
    </location>
</feature>
<dbReference type="Gene3D" id="1.20.5.3310">
    <property type="match status" value="1"/>
</dbReference>
<keyword evidence="5 9" id="KW-0653">Protein transport</keyword>
<dbReference type="PRINTS" id="PR01506">
    <property type="entry name" value="TATBPROTEIN"/>
</dbReference>
<sequence>MFDIGFWELTIIAIIALLVIGPDRLPEFARTTGLWIRKARQFLSGVRNDIDRELRTEDLKRILKEQEEFKAIHEIVEETKTTMADVTSEISLIDTPHDDGSVKSSSKKLDNNLPSENTKNFSLSHMSGDISDNTSDSALGDGLNTSTTNGKAPHA</sequence>
<evidence type="ECO:0000313" key="13">
    <source>
        <dbReference type="EMBL" id="VFK49620.1"/>
    </source>
</evidence>
<evidence type="ECO:0000313" key="14">
    <source>
        <dbReference type="EMBL" id="VFK78420.1"/>
    </source>
</evidence>
<keyword evidence="2 9" id="KW-0813">Transport</keyword>
<dbReference type="PANTHER" id="PTHR33162:SF1">
    <property type="entry name" value="SEC-INDEPENDENT PROTEIN TRANSLOCASE PROTEIN TATA, CHLOROPLASTIC"/>
    <property type="match status" value="1"/>
</dbReference>
<feature type="transmembrane region" description="Helical" evidence="11">
    <location>
        <begin position="6"/>
        <end position="22"/>
    </location>
</feature>
<evidence type="ECO:0000256" key="3">
    <source>
        <dbReference type="ARBA" id="ARBA00022475"/>
    </source>
</evidence>
<dbReference type="GO" id="GO:0008320">
    <property type="term" value="F:protein transmembrane transporter activity"/>
    <property type="evidence" value="ECO:0007669"/>
    <property type="project" value="UniProtKB-UniRule"/>
</dbReference>